<protein>
    <submittedName>
        <fullName evidence="1">Uncharacterized protein</fullName>
    </submittedName>
</protein>
<dbReference type="AlphaFoldDB" id="B0NSE3"/>
<sequence length="43" mass="5103">MDKVLRYHASMFLLESKNTKRRCVVMHDAPLFCSSLYKSVHFL</sequence>
<proteinExistence type="predicted"/>
<name>B0NSE3_BACSE</name>
<gene>
    <name evidence="1" type="ORF">BACSTE_02406</name>
</gene>
<organism evidence="1 2">
    <name type="scientific">Bacteroides stercoris ATCC 43183</name>
    <dbReference type="NCBI Taxonomy" id="449673"/>
    <lineage>
        <taxon>Bacteria</taxon>
        <taxon>Pseudomonadati</taxon>
        <taxon>Bacteroidota</taxon>
        <taxon>Bacteroidia</taxon>
        <taxon>Bacteroidales</taxon>
        <taxon>Bacteroidaceae</taxon>
        <taxon>Bacteroides</taxon>
    </lineage>
</organism>
<dbReference type="HOGENOM" id="CLU_3229897_0_0_10"/>
<reference evidence="1 2" key="1">
    <citation type="submission" date="2007-11" db="EMBL/GenBank/DDBJ databases">
        <title>Draft genome sequence of Bacteroides stercoris(ATCC 43183).</title>
        <authorList>
            <person name="Sudarsanam P."/>
            <person name="Ley R."/>
            <person name="Guruge J."/>
            <person name="Turnbaugh P.J."/>
            <person name="Mahowald M."/>
            <person name="Liep D."/>
            <person name="Gordon J."/>
        </authorList>
    </citation>
    <scope>NUCLEOTIDE SEQUENCE [LARGE SCALE GENOMIC DNA]</scope>
    <source>
        <strain evidence="1 2">ATCC 43183</strain>
    </source>
</reference>
<accession>B0NSE3</accession>
<evidence type="ECO:0000313" key="1">
    <source>
        <dbReference type="EMBL" id="EDS14718.1"/>
    </source>
</evidence>
<evidence type="ECO:0000313" key="2">
    <source>
        <dbReference type="Proteomes" id="UP000004713"/>
    </source>
</evidence>
<dbReference type="Proteomes" id="UP000004713">
    <property type="component" value="Unassembled WGS sequence"/>
</dbReference>
<comment type="caution">
    <text evidence="1">The sequence shown here is derived from an EMBL/GenBank/DDBJ whole genome shotgun (WGS) entry which is preliminary data.</text>
</comment>
<dbReference type="EMBL" id="ABFZ02000020">
    <property type="protein sequence ID" value="EDS14718.1"/>
    <property type="molecule type" value="Genomic_DNA"/>
</dbReference>
<reference evidence="1 2" key="2">
    <citation type="submission" date="2007-11" db="EMBL/GenBank/DDBJ databases">
        <authorList>
            <person name="Fulton L."/>
            <person name="Clifton S."/>
            <person name="Fulton B."/>
            <person name="Xu J."/>
            <person name="Minx P."/>
            <person name="Pepin K.H."/>
            <person name="Johnson M."/>
            <person name="Thiruvilangam P."/>
            <person name="Bhonagiri V."/>
            <person name="Nash W.E."/>
            <person name="Mardis E.R."/>
            <person name="Wilson R.K."/>
        </authorList>
    </citation>
    <scope>NUCLEOTIDE SEQUENCE [LARGE SCALE GENOMIC DNA]</scope>
    <source>
        <strain evidence="1 2">ATCC 43183</strain>
    </source>
</reference>